<name>A0A8T0V386_PANVG</name>
<gene>
    <name evidence="1" type="ORF">PVAP13_3KG563003</name>
</gene>
<sequence>MTLTSAPSSSRDLCPLTLISFFILHLPSDARALYLTSGAVGRVLISLTCGSKLRSSPRQ</sequence>
<reference evidence="1" key="1">
    <citation type="submission" date="2020-05" db="EMBL/GenBank/DDBJ databases">
        <title>WGS assembly of Panicum virgatum.</title>
        <authorList>
            <person name="Lovell J.T."/>
            <person name="Jenkins J."/>
            <person name="Shu S."/>
            <person name="Juenger T.E."/>
            <person name="Schmutz J."/>
        </authorList>
    </citation>
    <scope>NUCLEOTIDE SEQUENCE</scope>
    <source>
        <strain evidence="1">AP13</strain>
    </source>
</reference>
<protein>
    <submittedName>
        <fullName evidence="1">Uncharacterized protein</fullName>
    </submittedName>
</protein>
<keyword evidence="2" id="KW-1185">Reference proteome</keyword>
<dbReference type="EMBL" id="CM029041">
    <property type="protein sequence ID" value="KAG2628888.1"/>
    <property type="molecule type" value="Genomic_DNA"/>
</dbReference>
<evidence type="ECO:0000313" key="2">
    <source>
        <dbReference type="Proteomes" id="UP000823388"/>
    </source>
</evidence>
<comment type="caution">
    <text evidence="1">The sequence shown here is derived from an EMBL/GenBank/DDBJ whole genome shotgun (WGS) entry which is preliminary data.</text>
</comment>
<evidence type="ECO:0000313" key="1">
    <source>
        <dbReference type="EMBL" id="KAG2628888.1"/>
    </source>
</evidence>
<organism evidence="1 2">
    <name type="scientific">Panicum virgatum</name>
    <name type="common">Blackwell switchgrass</name>
    <dbReference type="NCBI Taxonomy" id="38727"/>
    <lineage>
        <taxon>Eukaryota</taxon>
        <taxon>Viridiplantae</taxon>
        <taxon>Streptophyta</taxon>
        <taxon>Embryophyta</taxon>
        <taxon>Tracheophyta</taxon>
        <taxon>Spermatophyta</taxon>
        <taxon>Magnoliopsida</taxon>
        <taxon>Liliopsida</taxon>
        <taxon>Poales</taxon>
        <taxon>Poaceae</taxon>
        <taxon>PACMAD clade</taxon>
        <taxon>Panicoideae</taxon>
        <taxon>Panicodae</taxon>
        <taxon>Paniceae</taxon>
        <taxon>Panicinae</taxon>
        <taxon>Panicum</taxon>
        <taxon>Panicum sect. Hiantes</taxon>
    </lineage>
</organism>
<dbReference type="Proteomes" id="UP000823388">
    <property type="component" value="Chromosome 3K"/>
</dbReference>
<dbReference type="AlphaFoldDB" id="A0A8T0V386"/>
<proteinExistence type="predicted"/>
<accession>A0A8T0V386</accession>